<dbReference type="GO" id="GO:0005829">
    <property type="term" value="C:cytosol"/>
    <property type="evidence" value="ECO:0007669"/>
    <property type="project" value="TreeGrafter"/>
</dbReference>
<gene>
    <name evidence="6" type="ORF">CF394_14030</name>
</gene>
<keyword evidence="2" id="KW-0378">Hydrolase</keyword>
<dbReference type="GO" id="GO:0033592">
    <property type="term" value="F:RNA strand annealing activity"/>
    <property type="evidence" value="ECO:0007669"/>
    <property type="project" value="TreeGrafter"/>
</dbReference>
<dbReference type="PROSITE" id="PS51192">
    <property type="entry name" value="HELICASE_ATP_BIND_1"/>
    <property type="match status" value="1"/>
</dbReference>
<feature type="non-terminal residue" evidence="6">
    <location>
        <position position="1"/>
    </location>
</feature>
<dbReference type="InterPro" id="IPR014001">
    <property type="entry name" value="Helicase_ATP-bd"/>
</dbReference>
<evidence type="ECO:0000256" key="2">
    <source>
        <dbReference type="ARBA" id="ARBA00022801"/>
    </source>
</evidence>
<dbReference type="OrthoDB" id="9805696at2"/>
<dbReference type="InterPro" id="IPR027417">
    <property type="entry name" value="P-loop_NTPase"/>
</dbReference>
<dbReference type="Proteomes" id="UP000217065">
    <property type="component" value="Unassembled WGS sequence"/>
</dbReference>
<dbReference type="GO" id="GO:0005524">
    <property type="term" value="F:ATP binding"/>
    <property type="evidence" value="ECO:0007669"/>
    <property type="project" value="UniProtKB-KW"/>
</dbReference>
<feature type="domain" description="Helicase ATP-binding" evidence="5">
    <location>
        <begin position="23"/>
        <end position="84"/>
    </location>
</feature>
<feature type="non-terminal residue" evidence="6">
    <location>
        <position position="84"/>
    </location>
</feature>
<evidence type="ECO:0000259" key="5">
    <source>
        <dbReference type="PROSITE" id="PS51192"/>
    </source>
</evidence>
<accession>A0A264W037</accession>
<keyword evidence="7" id="KW-1185">Reference proteome</keyword>
<dbReference type="InterPro" id="IPR050547">
    <property type="entry name" value="DEAD_box_RNA_helicases"/>
</dbReference>
<dbReference type="GO" id="GO:0016787">
    <property type="term" value="F:hydrolase activity"/>
    <property type="evidence" value="ECO:0007669"/>
    <property type="project" value="UniProtKB-KW"/>
</dbReference>
<reference evidence="6 7" key="1">
    <citation type="submission" date="2017-07" db="EMBL/GenBank/DDBJ databases">
        <title>Tetzosporium hominis gen.nov. sp.nov.</title>
        <authorList>
            <person name="Tetz G."/>
            <person name="Tetz V."/>
        </authorList>
    </citation>
    <scope>NUCLEOTIDE SEQUENCE [LARGE SCALE GENOMIC DNA]</scope>
    <source>
        <strain evidence="6 7">VT-49</strain>
    </source>
</reference>
<evidence type="ECO:0000256" key="4">
    <source>
        <dbReference type="ARBA" id="ARBA00022840"/>
    </source>
</evidence>
<keyword evidence="3 6" id="KW-0347">Helicase</keyword>
<dbReference type="PANTHER" id="PTHR47963:SF7">
    <property type="entry name" value="ATP-DEPENDENT RNA HELICASE YFML-RELATED"/>
    <property type="match status" value="1"/>
</dbReference>
<name>A0A264W037_9BACL</name>
<dbReference type="PANTHER" id="PTHR47963">
    <property type="entry name" value="DEAD-BOX ATP-DEPENDENT RNA HELICASE 47, MITOCHONDRIAL"/>
    <property type="match status" value="1"/>
</dbReference>
<dbReference type="Gene3D" id="3.40.50.300">
    <property type="entry name" value="P-loop containing nucleotide triphosphate hydrolases"/>
    <property type="match status" value="1"/>
</dbReference>
<evidence type="ECO:0000313" key="7">
    <source>
        <dbReference type="Proteomes" id="UP000217065"/>
    </source>
</evidence>
<dbReference type="InterPro" id="IPR011545">
    <property type="entry name" value="DEAD/DEAH_box_helicase_dom"/>
</dbReference>
<organism evidence="6 7">
    <name type="scientific">Tetzosporium hominis</name>
    <dbReference type="NCBI Taxonomy" id="2020506"/>
    <lineage>
        <taxon>Bacteria</taxon>
        <taxon>Bacillati</taxon>
        <taxon>Bacillota</taxon>
        <taxon>Bacilli</taxon>
        <taxon>Bacillales</taxon>
        <taxon>Caryophanaceae</taxon>
        <taxon>Tetzosporium</taxon>
    </lineage>
</organism>
<dbReference type="GO" id="GO:0003724">
    <property type="term" value="F:RNA helicase activity"/>
    <property type="evidence" value="ECO:0007669"/>
    <property type="project" value="TreeGrafter"/>
</dbReference>
<dbReference type="GO" id="GO:0005840">
    <property type="term" value="C:ribosome"/>
    <property type="evidence" value="ECO:0007669"/>
    <property type="project" value="TreeGrafter"/>
</dbReference>
<evidence type="ECO:0000313" key="6">
    <source>
        <dbReference type="EMBL" id="OZS76948.1"/>
    </source>
</evidence>
<protein>
    <submittedName>
        <fullName evidence="6">RNA helicase</fullName>
    </submittedName>
</protein>
<sequence length="84" mass="9365">PFIQENWKASGFQDPTNVQKNAVDLILDGRDVIAESPTGTGKTLAYVLPILEKLEADQKNVQAVILAPSRELVMQIFDVIVEWK</sequence>
<dbReference type="SUPFAM" id="SSF52540">
    <property type="entry name" value="P-loop containing nucleoside triphosphate hydrolases"/>
    <property type="match status" value="1"/>
</dbReference>
<dbReference type="RefSeq" id="WP_133079850.1">
    <property type="nucleotide sequence ID" value="NZ_NOKQ01000317.1"/>
</dbReference>
<dbReference type="AlphaFoldDB" id="A0A264W037"/>
<evidence type="ECO:0000256" key="3">
    <source>
        <dbReference type="ARBA" id="ARBA00022806"/>
    </source>
</evidence>
<keyword evidence="1" id="KW-0547">Nucleotide-binding</keyword>
<dbReference type="EMBL" id="NOKQ01000317">
    <property type="protein sequence ID" value="OZS76948.1"/>
    <property type="molecule type" value="Genomic_DNA"/>
</dbReference>
<keyword evidence="4" id="KW-0067">ATP-binding</keyword>
<proteinExistence type="predicted"/>
<comment type="caution">
    <text evidence="6">The sequence shown here is derived from an EMBL/GenBank/DDBJ whole genome shotgun (WGS) entry which is preliminary data.</text>
</comment>
<dbReference type="Pfam" id="PF00270">
    <property type="entry name" value="DEAD"/>
    <property type="match status" value="1"/>
</dbReference>
<evidence type="ECO:0000256" key="1">
    <source>
        <dbReference type="ARBA" id="ARBA00022741"/>
    </source>
</evidence>
<dbReference type="GO" id="GO:0009409">
    <property type="term" value="P:response to cold"/>
    <property type="evidence" value="ECO:0007669"/>
    <property type="project" value="TreeGrafter"/>
</dbReference>